<dbReference type="PANTHER" id="PTHR10625:SF23">
    <property type="entry name" value="HISTONE DEACETYLASE 11"/>
    <property type="match status" value="1"/>
</dbReference>
<dbReference type="KEGG" id="mri:Mal4_53050"/>
<dbReference type="Proteomes" id="UP000320496">
    <property type="component" value="Chromosome"/>
</dbReference>
<protein>
    <submittedName>
        <fullName evidence="4">Acetoin utilization protein AcuC</fullName>
    </submittedName>
</protein>
<dbReference type="CDD" id="cd09993">
    <property type="entry name" value="HDAC_classIV"/>
    <property type="match status" value="1"/>
</dbReference>
<proteinExistence type="inferred from homology"/>
<dbReference type="InterPro" id="IPR023801">
    <property type="entry name" value="His_deacetylse_dom"/>
</dbReference>
<dbReference type="AlphaFoldDB" id="A0A517ZEP4"/>
<gene>
    <name evidence="4" type="primary">acuC_2</name>
    <name evidence="4" type="ORF">Mal4_53050</name>
</gene>
<evidence type="ECO:0000259" key="3">
    <source>
        <dbReference type="Pfam" id="PF00850"/>
    </source>
</evidence>
<evidence type="ECO:0000256" key="1">
    <source>
        <dbReference type="ARBA" id="ARBA00005947"/>
    </source>
</evidence>
<dbReference type="SUPFAM" id="SSF52768">
    <property type="entry name" value="Arginase/deacetylase"/>
    <property type="match status" value="1"/>
</dbReference>
<accession>A0A517ZEP4</accession>
<evidence type="ECO:0000256" key="2">
    <source>
        <dbReference type="ARBA" id="ARBA00022801"/>
    </source>
</evidence>
<comment type="similarity">
    <text evidence="1">Belongs to the histone deacetylase family.</text>
</comment>
<dbReference type="PRINTS" id="PR01270">
    <property type="entry name" value="HDASUPER"/>
</dbReference>
<dbReference type="InterPro" id="IPR037138">
    <property type="entry name" value="His_deacetylse_dom_sf"/>
</dbReference>
<reference evidence="4 5" key="1">
    <citation type="submission" date="2019-02" db="EMBL/GenBank/DDBJ databases">
        <title>Deep-cultivation of Planctomycetes and their phenomic and genomic characterization uncovers novel biology.</title>
        <authorList>
            <person name="Wiegand S."/>
            <person name="Jogler M."/>
            <person name="Boedeker C."/>
            <person name="Pinto D."/>
            <person name="Vollmers J."/>
            <person name="Rivas-Marin E."/>
            <person name="Kohn T."/>
            <person name="Peeters S.H."/>
            <person name="Heuer A."/>
            <person name="Rast P."/>
            <person name="Oberbeckmann S."/>
            <person name="Bunk B."/>
            <person name="Jeske O."/>
            <person name="Meyerdierks A."/>
            <person name="Storesund J.E."/>
            <person name="Kallscheuer N."/>
            <person name="Luecker S."/>
            <person name="Lage O.M."/>
            <person name="Pohl T."/>
            <person name="Merkel B.J."/>
            <person name="Hornburger P."/>
            <person name="Mueller R.-W."/>
            <person name="Bruemmer F."/>
            <person name="Labrenz M."/>
            <person name="Spormann A.M."/>
            <person name="Op den Camp H."/>
            <person name="Overmann J."/>
            <person name="Amann R."/>
            <person name="Jetten M.S.M."/>
            <person name="Mascher T."/>
            <person name="Medema M.H."/>
            <person name="Devos D.P."/>
            <person name="Kaster A.-K."/>
            <person name="Ovreas L."/>
            <person name="Rohde M."/>
            <person name="Galperin M.Y."/>
            <person name="Jogler C."/>
        </authorList>
    </citation>
    <scope>NUCLEOTIDE SEQUENCE [LARGE SCALE GENOMIC DNA]</scope>
    <source>
        <strain evidence="4 5">Mal4</strain>
    </source>
</reference>
<dbReference type="InterPro" id="IPR044150">
    <property type="entry name" value="HDAC_classIV"/>
</dbReference>
<evidence type="ECO:0000313" key="5">
    <source>
        <dbReference type="Proteomes" id="UP000320496"/>
    </source>
</evidence>
<feature type="domain" description="Histone deacetylase" evidence="3">
    <location>
        <begin position="24"/>
        <end position="316"/>
    </location>
</feature>
<dbReference type="Pfam" id="PF00850">
    <property type="entry name" value="Hist_deacetyl"/>
    <property type="match status" value="1"/>
</dbReference>
<keyword evidence="5" id="KW-1185">Reference proteome</keyword>
<dbReference type="GO" id="GO:0016787">
    <property type="term" value="F:hydrolase activity"/>
    <property type="evidence" value="ECO:0007669"/>
    <property type="project" value="UniProtKB-KW"/>
</dbReference>
<dbReference type="InterPro" id="IPR000286">
    <property type="entry name" value="HDACs"/>
</dbReference>
<evidence type="ECO:0000313" key="4">
    <source>
        <dbReference type="EMBL" id="QDU40942.1"/>
    </source>
</evidence>
<dbReference type="InterPro" id="IPR023696">
    <property type="entry name" value="Ureohydrolase_dom_sf"/>
</dbReference>
<dbReference type="OrthoDB" id="9808367at2"/>
<dbReference type="EMBL" id="CP036275">
    <property type="protein sequence ID" value="QDU40942.1"/>
    <property type="molecule type" value="Genomic_DNA"/>
</dbReference>
<organism evidence="4 5">
    <name type="scientific">Maioricimonas rarisocia</name>
    <dbReference type="NCBI Taxonomy" id="2528026"/>
    <lineage>
        <taxon>Bacteria</taxon>
        <taxon>Pseudomonadati</taxon>
        <taxon>Planctomycetota</taxon>
        <taxon>Planctomycetia</taxon>
        <taxon>Planctomycetales</taxon>
        <taxon>Planctomycetaceae</taxon>
        <taxon>Maioricimonas</taxon>
    </lineage>
</organism>
<name>A0A517ZEP4_9PLAN</name>
<dbReference type="GO" id="GO:0004407">
    <property type="term" value="F:histone deacetylase activity"/>
    <property type="evidence" value="ECO:0007669"/>
    <property type="project" value="InterPro"/>
</dbReference>
<keyword evidence="2" id="KW-0378">Hydrolase</keyword>
<dbReference type="PANTHER" id="PTHR10625">
    <property type="entry name" value="HISTONE DEACETYLASE HDAC1-RELATED"/>
    <property type="match status" value="1"/>
</dbReference>
<sequence length="325" mass="36440">MPTHPRIIYARQYNISCLGIERLHPFDSCKYRRAYRRLRRLAGRTLRRCTIATDRPARPDELTLVHSPDYLRRLRDPRFVAAALELPPLGRVPGPALDWFVLRPMRWATRGTCLAAAAALESGLAINLGGGFHHAKPTSGEGFCIYADVAIAVRWLQRQGTLPANARIAHIDLDAHQGNGVCHAFREDRNVFLFDMFNGAVYPLFDRAARERIDCSLPLQPGTGDEEYLGRLRESLPGFLDSIGQSHPVRLAFYNAGTDPRAGDPLGGLDLTAEAILERDRFVIEQLREREIPTVMVTSGGYTSESYRLIADSVTHLLQRWESPG</sequence>
<dbReference type="RefSeq" id="WP_145372180.1">
    <property type="nucleotide sequence ID" value="NZ_CP036275.1"/>
</dbReference>
<dbReference type="GO" id="GO:0040029">
    <property type="term" value="P:epigenetic regulation of gene expression"/>
    <property type="evidence" value="ECO:0007669"/>
    <property type="project" value="TreeGrafter"/>
</dbReference>
<dbReference type="Gene3D" id="3.40.800.20">
    <property type="entry name" value="Histone deacetylase domain"/>
    <property type="match status" value="1"/>
</dbReference>